<proteinExistence type="predicted"/>
<protein>
    <recommendedName>
        <fullName evidence="5">Chitin-binding type-2 domain-containing protein</fullName>
    </recommendedName>
</protein>
<name>A0A1Y3BEQ2_EURMA</name>
<feature type="non-terminal residue" evidence="3">
    <location>
        <position position="109"/>
    </location>
</feature>
<feature type="compositionally biased region" description="Pro residues" evidence="1">
    <location>
        <begin position="43"/>
        <end position="57"/>
    </location>
</feature>
<feature type="compositionally biased region" description="Low complexity" evidence="1">
    <location>
        <begin position="32"/>
        <end position="42"/>
    </location>
</feature>
<feature type="chain" id="PRO_5012260338" description="Chitin-binding type-2 domain-containing protein" evidence="2">
    <location>
        <begin position="23"/>
        <end position="109"/>
    </location>
</feature>
<keyword evidence="2" id="KW-0732">Signal</keyword>
<evidence type="ECO:0000313" key="4">
    <source>
        <dbReference type="Proteomes" id="UP000194236"/>
    </source>
</evidence>
<keyword evidence="4" id="KW-1185">Reference proteome</keyword>
<evidence type="ECO:0000256" key="1">
    <source>
        <dbReference type="SAM" id="MobiDB-lite"/>
    </source>
</evidence>
<sequence length="109" mass="11808">MIQSSLSITLACLLVIAPAVLCQRPPQFLFNPSSSNQPSSLPYQPPANAPTPQPQPPRAILNQNSFQPSNNPNIHLGGGHVGGSSFQCLDDFGFYPHLKSCDKYWACDN</sequence>
<dbReference type="AlphaFoldDB" id="A0A1Y3BEQ2"/>
<dbReference type="EMBL" id="MUJZ01023352">
    <property type="protein sequence ID" value="OTF79390.1"/>
    <property type="molecule type" value="Genomic_DNA"/>
</dbReference>
<evidence type="ECO:0008006" key="5">
    <source>
        <dbReference type="Google" id="ProtNLM"/>
    </source>
</evidence>
<feature type="compositionally biased region" description="Low complexity" evidence="1">
    <location>
        <begin position="58"/>
        <end position="73"/>
    </location>
</feature>
<organism evidence="3 4">
    <name type="scientific">Euroglyphus maynei</name>
    <name type="common">Mayne's house dust mite</name>
    <dbReference type="NCBI Taxonomy" id="6958"/>
    <lineage>
        <taxon>Eukaryota</taxon>
        <taxon>Metazoa</taxon>
        <taxon>Ecdysozoa</taxon>
        <taxon>Arthropoda</taxon>
        <taxon>Chelicerata</taxon>
        <taxon>Arachnida</taxon>
        <taxon>Acari</taxon>
        <taxon>Acariformes</taxon>
        <taxon>Sarcoptiformes</taxon>
        <taxon>Astigmata</taxon>
        <taxon>Psoroptidia</taxon>
        <taxon>Analgoidea</taxon>
        <taxon>Pyroglyphidae</taxon>
        <taxon>Pyroglyphinae</taxon>
        <taxon>Euroglyphus</taxon>
    </lineage>
</organism>
<evidence type="ECO:0000313" key="3">
    <source>
        <dbReference type="EMBL" id="OTF79390.1"/>
    </source>
</evidence>
<feature type="signal peptide" evidence="2">
    <location>
        <begin position="1"/>
        <end position="22"/>
    </location>
</feature>
<evidence type="ECO:0000256" key="2">
    <source>
        <dbReference type="SAM" id="SignalP"/>
    </source>
</evidence>
<comment type="caution">
    <text evidence="3">The sequence shown here is derived from an EMBL/GenBank/DDBJ whole genome shotgun (WGS) entry which is preliminary data.</text>
</comment>
<dbReference type="Proteomes" id="UP000194236">
    <property type="component" value="Unassembled WGS sequence"/>
</dbReference>
<feature type="region of interest" description="Disordered" evidence="1">
    <location>
        <begin position="32"/>
        <end position="78"/>
    </location>
</feature>
<reference evidence="3 4" key="1">
    <citation type="submission" date="2017-03" db="EMBL/GenBank/DDBJ databases">
        <title>Genome Survey of Euroglyphus maynei.</title>
        <authorList>
            <person name="Arlian L.G."/>
            <person name="Morgan M.S."/>
            <person name="Rider S.D."/>
        </authorList>
    </citation>
    <scope>NUCLEOTIDE SEQUENCE [LARGE SCALE GENOMIC DNA]</scope>
    <source>
        <strain evidence="3">Arlian Lab</strain>
        <tissue evidence="3">Whole body</tissue>
    </source>
</reference>
<accession>A0A1Y3BEQ2</accession>
<gene>
    <name evidence="3" type="ORF">BLA29_012997</name>
</gene>